<evidence type="ECO:0000256" key="1">
    <source>
        <dbReference type="ARBA" id="ARBA00011245"/>
    </source>
</evidence>
<evidence type="ECO:0000256" key="4">
    <source>
        <dbReference type="RuleBase" id="RU361183"/>
    </source>
</evidence>
<feature type="active site" evidence="3">
    <location>
        <position position="215"/>
    </location>
</feature>
<gene>
    <name evidence="6" type="ORF">HNY73_004484</name>
</gene>
<keyword evidence="3" id="KW-1015">Disulfide bond</keyword>
<feature type="domain" description="Peptidase M12A" evidence="5">
    <location>
        <begin position="118"/>
        <end position="319"/>
    </location>
</feature>
<feature type="disulfide bond" evidence="3">
    <location>
        <begin position="184"/>
        <end position="206"/>
    </location>
</feature>
<feature type="binding site" evidence="3">
    <location>
        <position position="214"/>
    </location>
    <ligand>
        <name>Zn(2+)</name>
        <dbReference type="ChEBI" id="CHEBI:29105"/>
        <note>catalytic</note>
    </ligand>
</feature>
<name>A0A8T0FP36_ARGBR</name>
<reference evidence="6" key="2">
    <citation type="submission" date="2020-06" db="EMBL/GenBank/DDBJ databases">
        <authorList>
            <person name="Sheffer M."/>
        </authorList>
    </citation>
    <scope>NUCLEOTIDE SEQUENCE</scope>
</reference>
<dbReference type="SMART" id="SM00235">
    <property type="entry name" value="ZnMc"/>
    <property type="match status" value="1"/>
</dbReference>
<keyword evidence="3 4" id="KW-0645">Protease</keyword>
<keyword evidence="7" id="KW-1185">Reference proteome</keyword>
<dbReference type="GO" id="GO:0006508">
    <property type="term" value="P:proteolysis"/>
    <property type="evidence" value="ECO:0007669"/>
    <property type="project" value="UniProtKB-KW"/>
</dbReference>
<dbReference type="GO" id="GO:0008270">
    <property type="term" value="F:zinc ion binding"/>
    <property type="evidence" value="ECO:0007669"/>
    <property type="project" value="UniProtKB-UniRule"/>
</dbReference>
<dbReference type="InterPro" id="IPR006026">
    <property type="entry name" value="Peptidase_Metallo"/>
</dbReference>
<keyword evidence="3 4" id="KW-0479">Metal-binding</keyword>
<dbReference type="Proteomes" id="UP000807504">
    <property type="component" value="Unassembled WGS sequence"/>
</dbReference>
<proteinExistence type="predicted"/>
<keyword evidence="3 4" id="KW-0482">Metalloprotease</keyword>
<comment type="caution">
    <text evidence="3">Lacks conserved residue(s) required for the propagation of feature annotation.</text>
</comment>
<dbReference type="PANTHER" id="PTHR10127">
    <property type="entry name" value="DISCOIDIN, CUB, EGF, LAMININ , AND ZINC METALLOPROTEASE DOMAIN CONTAINING"/>
    <property type="match status" value="1"/>
</dbReference>
<feature type="disulfide bond" evidence="3">
    <location>
        <begin position="163"/>
        <end position="318"/>
    </location>
</feature>
<keyword evidence="3 4" id="KW-0378">Hydrolase</keyword>
<feature type="binding site" evidence="3">
    <location>
        <position position="218"/>
    </location>
    <ligand>
        <name>Zn(2+)</name>
        <dbReference type="ChEBI" id="CHEBI:29105"/>
        <note>catalytic</note>
    </ligand>
</feature>
<comment type="caution">
    <text evidence="6">The sequence shown here is derived from an EMBL/GenBank/DDBJ whole genome shotgun (WGS) entry which is preliminary data.</text>
</comment>
<organism evidence="6 7">
    <name type="scientific">Argiope bruennichi</name>
    <name type="common">Wasp spider</name>
    <name type="synonym">Aranea bruennichi</name>
    <dbReference type="NCBI Taxonomy" id="94029"/>
    <lineage>
        <taxon>Eukaryota</taxon>
        <taxon>Metazoa</taxon>
        <taxon>Ecdysozoa</taxon>
        <taxon>Arthropoda</taxon>
        <taxon>Chelicerata</taxon>
        <taxon>Arachnida</taxon>
        <taxon>Araneae</taxon>
        <taxon>Araneomorphae</taxon>
        <taxon>Entelegynae</taxon>
        <taxon>Araneoidea</taxon>
        <taxon>Araneidae</taxon>
        <taxon>Argiope</taxon>
    </lineage>
</organism>
<evidence type="ECO:0000256" key="3">
    <source>
        <dbReference type="PROSITE-ProRule" id="PRU01211"/>
    </source>
</evidence>
<dbReference type="GO" id="GO:0004222">
    <property type="term" value="F:metalloendopeptidase activity"/>
    <property type="evidence" value="ECO:0007669"/>
    <property type="project" value="UniProtKB-UniRule"/>
</dbReference>
<dbReference type="InterPro" id="IPR024079">
    <property type="entry name" value="MetalloPept_cat_dom_sf"/>
</dbReference>
<keyword evidence="3 4" id="KW-0862">Zinc</keyword>
<comment type="subunit">
    <text evidence="1">Monomer.</text>
</comment>
<dbReference type="InterPro" id="IPR034035">
    <property type="entry name" value="Astacin-like_dom"/>
</dbReference>
<comment type="cofactor">
    <cofactor evidence="3 4">
        <name>Zn(2+)</name>
        <dbReference type="ChEBI" id="CHEBI:29105"/>
    </cofactor>
    <text evidence="3 4">Binds 1 zinc ion per subunit.</text>
</comment>
<dbReference type="EMBL" id="JABXBU010000003">
    <property type="protein sequence ID" value="KAF8792947.1"/>
    <property type="molecule type" value="Genomic_DNA"/>
</dbReference>
<dbReference type="EC" id="3.4.24.-" evidence="4"/>
<accession>A0A8T0FP36</accession>
<evidence type="ECO:0000256" key="2">
    <source>
        <dbReference type="ARBA" id="ARBA00025529"/>
    </source>
</evidence>
<dbReference type="SUPFAM" id="SSF55486">
    <property type="entry name" value="Metalloproteases ('zincins'), catalytic domain"/>
    <property type="match status" value="1"/>
</dbReference>
<evidence type="ECO:0000313" key="7">
    <source>
        <dbReference type="Proteomes" id="UP000807504"/>
    </source>
</evidence>
<comment type="function">
    <text evidence="2">Zinc metalloprotease. Provoques deadhesion of endothelial cells from cell cultures, and also degradation of fibronectin, fibrinogen and gelatin in vitro. Its role in the venom is not fully understood but it might act as a spreading factor that facilitates diffusion of other venom toxins. Alternatively, it might be involved in the proteolytic processing of other venom toxins or it might play a role in extra-oral digestion of prey.</text>
</comment>
<dbReference type="InterPro" id="IPR001506">
    <property type="entry name" value="Peptidase_M12A"/>
</dbReference>
<evidence type="ECO:0000313" key="6">
    <source>
        <dbReference type="EMBL" id="KAF8792947.1"/>
    </source>
</evidence>
<protein>
    <recommendedName>
        <fullName evidence="4">Metalloendopeptidase</fullName>
        <ecNumber evidence="4">3.4.24.-</ecNumber>
    </recommendedName>
</protein>
<feature type="binding site" evidence="3">
    <location>
        <position position="224"/>
    </location>
    <ligand>
        <name>Zn(2+)</name>
        <dbReference type="ChEBI" id="CHEBI:29105"/>
        <note>catalytic</note>
    </ligand>
</feature>
<dbReference type="CDD" id="cd04280">
    <property type="entry name" value="ZnMc_astacin_like"/>
    <property type="match status" value="1"/>
</dbReference>
<dbReference type="AlphaFoldDB" id="A0A8T0FP36"/>
<dbReference type="Gene3D" id="3.40.390.10">
    <property type="entry name" value="Collagenase (Catalytic Domain)"/>
    <property type="match status" value="1"/>
</dbReference>
<dbReference type="PRINTS" id="PR00480">
    <property type="entry name" value="ASTACIN"/>
</dbReference>
<dbReference type="Pfam" id="PF01400">
    <property type="entry name" value="Astacin"/>
    <property type="match status" value="1"/>
</dbReference>
<evidence type="ECO:0000259" key="5">
    <source>
        <dbReference type="PROSITE" id="PS51864"/>
    </source>
</evidence>
<sequence>MNCKLPFYFIWNSLIERNEKRHAPLRDLLELASKVNELKSSLCRSDHMGEANYPKILQCSVHNWNARFQRTPNCCKWSLTIMQGNFNISKIDIWQQALENPDLVGGDMLIPQGVSLGNAIANEDFRWPGYPGGATIPYVIDKSLSSVKPLIEKAMKHYHDNTCVRFEPRKNEKIYVKIFKGRGCYAAVGRNKTYSQPQPLSLGTGCDKIGTIIHELGHVLGFYHEQNRSDRDKYLNVYLNNVRAGMRGNFIKLKPDENILINTFDYDSIMIYGNYAFSKRPGVLKTMEAKNGQELLNPYSKTKMTDSDIERVNKMYKCP</sequence>
<reference evidence="6" key="1">
    <citation type="journal article" date="2020" name="bioRxiv">
        <title>Chromosome-level reference genome of the European wasp spider Argiope bruennichi: a resource for studies on range expansion and evolutionary adaptation.</title>
        <authorList>
            <person name="Sheffer M.M."/>
            <person name="Hoppe A."/>
            <person name="Krehenwinkel H."/>
            <person name="Uhl G."/>
            <person name="Kuss A.W."/>
            <person name="Jensen L."/>
            <person name="Jensen C."/>
            <person name="Gillespie R.G."/>
            <person name="Hoff K.J."/>
            <person name="Prost S."/>
        </authorList>
    </citation>
    <scope>NUCLEOTIDE SEQUENCE</scope>
</reference>
<dbReference type="PROSITE" id="PS51864">
    <property type="entry name" value="ASTACIN"/>
    <property type="match status" value="1"/>
</dbReference>
<dbReference type="PANTHER" id="PTHR10127:SF883">
    <property type="entry name" value="ZINC METALLOPROTEINASE NAS-8"/>
    <property type="match status" value="1"/>
</dbReference>